<comment type="caution">
    <text evidence="8">The sequence shown here is derived from an EMBL/GenBank/DDBJ whole genome shotgun (WGS) entry which is preliminary data.</text>
</comment>
<feature type="transmembrane region" description="Helical" evidence="6">
    <location>
        <begin position="30"/>
        <end position="53"/>
    </location>
</feature>
<feature type="transmembrane region" description="Helical" evidence="6">
    <location>
        <begin position="382"/>
        <end position="400"/>
    </location>
</feature>
<evidence type="ECO:0000256" key="6">
    <source>
        <dbReference type="SAM" id="Phobius"/>
    </source>
</evidence>
<dbReference type="PROSITE" id="PS50850">
    <property type="entry name" value="MFS"/>
    <property type="match status" value="1"/>
</dbReference>
<dbReference type="SUPFAM" id="SSF103473">
    <property type="entry name" value="MFS general substrate transporter"/>
    <property type="match status" value="1"/>
</dbReference>
<feature type="transmembrane region" description="Helical" evidence="6">
    <location>
        <begin position="279"/>
        <end position="299"/>
    </location>
</feature>
<sequence>MTMETTRRPAAEPATRLDFGDSTVRTFAQLLVNVLLVSFINFTVWFGLTFFVYLQTRSVFATGMIAGLFLVAMAGTGVWFGSIVDHHRKKSVMQISALVSLGIYAVALVYYALTPAEAWRDPASIRLWVLVVLAMSGVMAGSLRTIALPTVVTAMFDERHRDRANGLVGTTSGISQLLTSVASALLVGWNGMLGVLALAVAVLTVAVVHLRGLTLPESLAHAAAAGEPQRVDLRGTVRVIRAIPGMVPLIVFSALNNLLFGGLMALMDPYALSMMSVQAWGLIWGALSAVMIVGGLLVARTGTSSNPVRLILLVNLALWAVMLIFPIQDSVLLLIGGMAVFMVLMPFAEAAEQTVLQKVVPYQRQGRVFGFAQSVEQAASPLTAFLVSPLTQFFFIPFMTAGPGARWIGGWFGTGEARGMALVFVLLGVLGLLFTGYALGSRHYRRLSRSFRTGAVAAGATGDTGPAAPGFESDLAELATLPGRSHDIPCPQGAGAA</sequence>
<keyword evidence="2" id="KW-1003">Cell membrane</keyword>
<feature type="transmembrane region" description="Helical" evidence="6">
    <location>
        <begin position="125"/>
        <end position="143"/>
    </location>
</feature>
<gene>
    <name evidence="8" type="ORF">ACH49Z_10240</name>
</gene>
<comment type="subcellular location">
    <subcellularLocation>
        <location evidence="1">Cell membrane</location>
        <topology evidence="1">Multi-pass membrane protein</topology>
    </subcellularLocation>
</comment>
<evidence type="ECO:0000256" key="2">
    <source>
        <dbReference type="ARBA" id="ARBA00022475"/>
    </source>
</evidence>
<feature type="domain" description="Major facilitator superfamily (MFS) profile" evidence="7">
    <location>
        <begin position="1"/>
        <end position="443"/>
    </location>
</feature>
<dbReference type="InterPro" id="IPR011701">
    <property type="entry name" value="MFS"/>
</dbReference>
<evidence type="ECO:0000313" key="8">
    <source>
        <dbReference type="EMBL" id="MFI2230217.1"/>
    </source>
</evidence>
<evidence type="ECO:0000256" key="4">
    <source>
        <dbReference type="ARBA" id="ARBA00022989"/>
    </source>
</evidence>
<feature type="transmembrane region" description="Helical" evidence="6">
    <location>
        <begin position="420"/>
        <end position="440"/>
    </location>
</feature>
<feature type="transmembrane region" description="Helical" evidence="6">
    <location>
        <begin position="92"/>
        <end position="113"/>
    </location>
</feature>
<feature type="transmembrane region" description="Helical" evidence="6">
    <location>
        <begin position="192"/>
        <end position="210"/>
    </location>
</feature>
<name>A0ABW7VUG1_9NOCA</name>
<dbReference type="RefSeq" id="WP_397061602.1">
    <property type="nucleotide sequence ID" value="NZ_JBIRYL010000001.1"/>
</dbReference>
<dbReference type="EMBL" id="JBIRYL010000001">
    <property type="protein sequence ID" value="MFI2230217.1"/>
    <property type="molecule type" value="Genomic_DNA"/>
</dbReference>
<dbReference type="PANTHER" id="PTHR23513:SF11">
    <property type="entry name" value="STAPHYLOFERRIN A TRANSPORTER"/>
    <property type="match status" value="1"/>
</dbReference>
<dbReference type="Proteomes" id="UP001611494">
    <property type="component" value="Unassembled WGS sequence"/>
</dbReference>
<keyword evidence="5 6" id="KW-0472">Membrane</keyword>
<proteinExistence type="predicted"/>
<keyword evidence="9" id="KW-1185">Reference proteome</keyword>
<feature type="transmembrane region" description="Helical" evidence="6">
    <location>
        <begin position="59"/>
        <end position="80"/>
    </location>
</feature>
<evidence type="ECO:0000256" key="3">
    <source>
        <dbReference type="ARBA" id="ARBA00022692"/>
    </source>
</evidence>
<feature type="transmembrane region" description="Helical" evidence="6">
    <location>
        <begin position="331"/>
        <end position="348"/>
    </location>
</feature>
<protein>
    <submittedName>
        <fullName evidence="8">MFS transporter</fullName>
    </submittedName>
</protein>
<organism evidence="8 9">
    <name type="scientific">Nocardia testacea</name>
    <dbReference type="NCBI Taxonomy" id="248551"/>
    <lineage>
        <taxon>Bacteria</taxon>
        <taxon>Bacillati</taxon>
        <taxon>Actinomycetota</taxon>
        <taxon>Actinomycetes</taxon>
        <taxon>Mycobacteriales</taxon>
        <taxon>Nocardiaceae</taxon>
        <taxon>Nocardia</taxon>
    </lineage>
</organism>
<keyword evidence="4 6" id="KW-1133">Transmembrane helix</keyword>
<dbReference type="PANTHER" id="PTHR23513">
    <property type="entry name" value="INTEGRAL MEMBRANE EFFLUX PROTEIN-RELATED"/>
    <property type="match status" value="1"/>
</dbReference>
<feature type="transmembrane region" description="Helical" evidence="6">
    <location>
        <begin position="306"/>
        <end position="325"/>
    </location>
</feature>
<evidence type="ECO:0000259" key="7">
    <source>
        <dbReference type="PROSITE" id="PS50850"/>
    </source>
</evidence>
<evidence type="ECO:0000256" key="5">
    <source>
        <dbReference type="ARBA" id="ARBA00023136"/>
    </source>
</evidence>
<dbReference type="InterPro" id="IPR020846">
    <property type="entry name" value="MFS_dom"/>
</dbReference>
<evidence type="ECO:0000256" key="1">
    <source>
        <dbReference type="ARBA" id="ARBA00004651"/>
    </source>
</evidence>
<reference evidence="8 9" key="1">
    <citation type="submission" date="2024-10" db="EMBL/GenBank/DDBJ databases">
        <title>The Natural Products Discovery Center: Release of the First 8490 Sequenced Strains for Exploring Actinobacteria Biosynthetic Diversity.</title>
        <authorList>
            <person name="Kalkreuter E."/>
            <person name="Kautsar S.A."/>
            <person name="Yang D."/>
            <person name="Bader C.D."/>
            <person name="Teijaro C.N."/>
            <person name="Fluegel L."/>
            <person name="Davis C.M."/>
            <person name="Simpson J.R."/>
            <person name="Lauterbach L."/>
            <person name="Steele A.D."/>
            <person name="Gui C."/>
            <person name="Meng S."/>
            <person name="Li G."/>
            <person name="Viehrig K."/>
            <person name="Ye F."/>
            <person name="Su P."/>
            <person name="Kiefer A.F."/>
            <person name="Nichols A."/>
            <person name="Cepeda A.J."/>
            <person name="Yan W."/>
            <person name="Fan B."/>
            <person name="Jiang Y."/>
            <person name="Adhikari A."/>
            <person name="Zheng C.-J."/>
            <person name="Schuster L."/>
            <person name="Cowan T.M."/>
            <person name="Smanski M.J."/>
            <person name="Chevrette M.G."/>
            <person name="De Carvalho L.P.S."/>
            <person name="Shen B."/>
        </authorList>
    </citation>
    <scope>NUCLEOTIDE SEQUENCE [LARGE SCALE GENOMIC DNA]</scope>
    <source>
        <strain evidence="8 9">NPDC019377</strain>
    </source>
</reference>
<feature type="transmembrane region" description="Helical" evidence="6">
    <location>
        <begin position="246"/>
        <end position="267"/>
    </location>
</feature>
<feature type="transmembrane region" description="Helical" evidence="6">
    <location>
        <begin position="164"/>
        <end position="186"/>
    </location>
</feature>
<dbReference type="InterPro" id="IPR036259">
    <property type="entry name" value="MFS_trans_sf"/>
</dbReference>
<keyword evidence="3 6" id="KW-0812">Transmembrane</keyword>
<accession>A0ABW7VUG1</accession>
<dbReference type="Gene3D" id="1.20.1250.20">
    <property type="entry name" value="MFS general substrate transporter like domains"/>
    <property type="match status" value="1"/>
</dbReference>
<dbReference type="Pfam" id="PF07690">
    <property type="entry name" value="MFS_1"/>
    <property type="match status" value="1"/>
</dbReference>
<evidence type="ECO:0000313" key="9">
    <source>
        <dbReference type="Proteomes" id="UP001611494"/>
    </source>
</evidence>